<proteinExistence type="predicted"/>
<evidence type="ECO:0000313" key="3">
    <source>
        <dbReference type="Proteomes" id="UP001218218"/>
    </source>
</evidence>
<reference evidence="2" key="1">
    <citation type="submission" date="2023-03" db="EMBL/GenBank/DDBJ databases">
        <title>Massive genome expansion in bonnet fungi (Mycena s.s.) driven by repeated elements and novel gene families across ecological guilds.</title>
        <authorList>
            <consortium name="Lawrence Berkeley National Laboratory"/>
            <person name="Harder C.B."/>
            <person name="Miyauchi S."/>
            <person name="Viragh M."/>
            <person name="Kuo A."/>
            <person name="Thoen E."/>
            <person name="Andreopoulos B."/>
            <person name="Lu D."/>
            <person name="Skrede I."/>
            <person name="Drula E."/>
            <person name="Henrissat B."/>
            <person name="Morin E."/>
            <person name="Kohler A."/>
            <person name="Barry K."/>
            <person name="LaButti K."/>
            <person name="Morin E."/>
            <person name="Salamov A."/>
            <person name="Lipzen A."/>
            <person name="Mereny Z."/>
            <person name="Hegedus B."/>
            <person name="Baldrian P."/>
            <person name="Stursova M."/>
            <person name="Weitz H."/>
            <person name="Taylor A."/>
            <person name="Grigoriev I.V."/>
            <person name="Nagy L.G."/>
            <person name="Martin F."/>
            <person name="Kauserud H."/>
        </authorList>
    </citation>
    <scope>NUCLEOTIDE SEQUENCE</scope>
    <source>
        <strain evidence="2">CBHHK002</strain>
    </source>
</reference>
<gene>
    <name evidence="2" type="ORF">DFH08DRAFT_933334</name>
</gene>
<dbReference type="Proteomes" id="UP001218218">
    <property type="component" value="Unassembled WGS sequence"/>
</dbReference>
<organism evidence="2 3">
    <name type="scientific">Mycena albidolilacea</name>
    <dbReference type="NCBI Taxonomy" id="1033008"/>
    <lineage>
        <taxon>Eukaryota</taxon>
        <taxon>Fungi</taxon>
        <taxon>Dikarya</taxon>
        <taxon>Basidiomycota</taxon>
        <taxon>Agaricomycotina</taxon>
        <taxon>Agaricomycetes</taxon>
        <taxon>Agaricomycetidae</taxon>
        <taxon>Agaricales</taxon>
        <taxon>Marasmiineae</taxon>
        <taxon>Mycenaceae</taxon>
        <taxon>Mycena</taxon>
    </lineage>
</organism>
<evidence type="ECO:0000256" key="1">
    <source>
        <dbReference type="SAM" id="MobiDB-lite"/>
    </source>
</evidence>
<protein>
    <submittedName>
        <fullName evidence="2">Uncharacterized protein</fullName>
    </submittedName>
</protein>
<feature type="compositionally biased region" description="Polar residues" evidence="1">
    <location>
        <begin position="24"/>
        <end position="35"/>
    </location>
</feature>
<accession>A0AAD7EWN8</accession>
<name>A0AAD7EWN8_9AGAR</name>
<keyword evidence="3" id="KW-1185">Reference proteome</keyword>
<dbReference type="AlphaFoldDB" id="A0AAD7EWN8"/>
<feature type="compositionally biased region" description="Low complexity" evidence="1">
    <location>
        <begin position="41"/>
        <end position="52"/>
    </location>
</feature>
<evidence type="ECO:0000313" key="2">
    <source>
        <dbReference type="EMBL" id="KAJ7355381.1"/>
    </source>
</evidence>
<feature type="region of interest" description="Disordered" evidence="1">
    <location>
        <begin position="17"/>
        <end position="53"/>
    </location>
</feature>
<dbReference type="EMBL" id="JARIHO010000009">
    <property type="protein sequence ID" value="KAJ7355381.1"/>
    <property type="molecule type" value="Genomic_DNA"/>
</dbReference>
<comment type="caution">
    <text evidence="2">The sequence shown here is derived from an EMBL/GenBank/DDBJ whole genome shotgun (WGS) entry which is preliminary data.</text>
</comment>
<sequence length="386" mass="42431">MPSIDYTELNLFFENRSPRKLQASKIQTSITGASNNRDESPASPASSTSTLALEDEEIQSIFTSDKYLTLGQAKPQSPPTPPREELNPLAAPFVPTFRTLPSAKAVVPPPRLTKPTVQPQAVPPVWLDAFTRGARTSATPEHRHLAAAVVRSCRWPIETMAELAQHFCWRGGETVTEESAGIAPFAFMVYRKFFDIYGEEVAQSFIWHLRESVVGAFIACWDPDSSNAISYHTPPSFKYVASAIAQATFVGQLFHCDLLSGPHTATCIVALLKGLNSYEHLEALRAIISTSGPSFWHGPGSPGPGNTAIHRFVATFLDAAAPLNWNMSVLGRSLKPTDMRDIVAEVETMVTGWVYDPVRGMFEVDAKVESHWPRLTVPTLAGRQRK</sequence>